<dbReference type="InterPro" id="IPR036390">
    <property type="entry name" value="WH_DNA-bd_sf"/>
</dbReference>
<evidence type="ECO:0000313" key="9">
    <source>
        <dbReference type="EMBL" id="KAK9500266.1"/>
    </source>
</evidence>
<reference evidence="9 10" key="1">
    <citation type="submission" date="2022-12" db="EMBL/GenBank/DDBJ databases">
        <title>Chromosome-level genome assembly of true bugs.</title>
        <authorList>
            <person name="Ma L."/>
            <person name="Li H."/>
        </authorList>
    </citation>
    <scope>NUCLEOTIDE SEQUENCE [LARGE SCALE GENOMIC DNA]</scope>
    <source>
        <strain evidence="9">Lab_2022b</strain>
    </source>
</reference>
<dbReference type="Pfam" id="PF00250">
    <property type="entry name" value="Forkhead"/>
    <property type="match status" value="1"/>
</dbReference>
<dbReference type="SMART" id="SM00339">
    <property type="entry name" value="FH"/>
    <property type="match status" value="1"/>
</dbReference>
<dbReference type="InterPro" id="IPR030456">
    <property type="entry name" value="TF_fork_head_CS_2"/>
</dbReference>
<dbReference type="GO" id="GO:0000981">
    <property type="term" value="F:DNA-binding transcription factor activity, RNA polymerase II-specific"/>
    <property type="evidence" value="ECO:0007669"/>
    <property type="project" value="TreeGrafter"/>
</dbReference>
<feature type="compositionally biased region" description="Acidic residues" evidence="7">
    <location>
        <begin position="502"/>
        <end position="533"/>
    </location>
</feature>
<evidence type="ECO:0000256" key="1">
    <source>
        <dbReference type="ARBA" id="ARBA00022473"/>
    </source>
</evidence>
<comment type="subcellular location">
    <subcellularLocation>
        <location evidence="6">Nucleus</location>
    </subcellularLocation>
</comment>
<dbReference type="EMBL" id="JAPXFL010000010">
    <property type="protein sequence ID" value="KAK9500265.1"/>
    <property type="molecule type" value="Genomic_DNA"/>
</dbReference>
<feature type="region of interest" description="Disordered" evidence="7">
    <location>
        <begin position="483"/>
        <end position="562"/>
    </location>
</feature>
<keyword evidence="4" id="KW-0804">Transcription</keyword>
<evidence type="ECO:0000256" key="4">
    <source>
        <dbReference type="ARBA" id="ARBA00023163"/>
    </source>
</evidence>
<keyword evidence="10" id="KW-1185">Reference proteome</keyword>
<protein>
    <recommendedName>
        <fullName evidence="8">Fork-head domain-containing protein</fullName>
    </recommendedName>
</protein>
<keyword evidence="2" id="KW-0805">Transcription regulation</keyword>
<feature type="DNA-binding region" description="Fork-head" evidence="6">
    <location>
        <begin position="350"/>
        <end position="448"/>
    </location>
</feature>
<feature type="domain" description="Fork-head" evidence="8">
    <location>
        <begin position="350"/>
        <end position="448"/>
    </location>
</feature>
<name>A0AAW1CP31_9HEMI</name>
<feature type="compositionally biased region" description="Acidic residues" evidence="7">
    <location>
        <begin position="484"/>
        <end position="495"/>
    </location>
</feature>
<accession>A0AAW1CP31</accession>
<evidence type="ECO:0000259" key="8">
    <source>
        <dbReference type="PROSITE" id="PS50039"/>
    </source>
</evidence>
<keyword evidence="5 6" id="KW-0539">Nucleus</keyword>
<evidence type="ECO:0000256" key="2">
    <source>
        <dbReference type="ARBA" id="ARBA00023015"/>
    </source>
</evidence>
<dbReference type="PANTHER" id="PTHR46721">
    <property type="entry name" value="FORKHEAD BOX PROTEIN N1"/>
    <property type="match status" value="1"/>
</dbReference>
<evidence type="ECO:0000313" key="10">
    <source>
        <dbReference type="Proteomes" id="UP001461498"/>
    </source>
</evidence>
<dbReference type="SUPFAM" id="SSF46785">
    <property type="entry name" value="Winged helix' DNA-binding domain"/>
    <property type="match status" value="1"/>
</dbReference>
<evidence type="ECO:0000256" key="6">
    <source>
        <dbReference type="PROSITE-ProRule" id="PRU00089"/>
    </source>
</evidence>
<dbReference type="InterPro" id="IPR036388">
    <property type="entry name" value="WH-like_DNA-bd_sf"/>
</dbReference>
<feature type="region of interest" description="Disordered" evidence="7">
    <location>
        <begin position="92"/>
        <end position="179"/>
    </location>
</feature>
<dbReference type="PANTHER" id="PTHR46721:SF3">
    <property type="entry name" value="FORKHEAD BOX N1"/>
    <property type="match status" value="1"/>
</dbReference>
<dbReference type="GO" id="GO:0000976">
    <property type="term" value="F:transcription cis-regulatory region binding"/>
    <property type="evidence" value="ECO:0007669"/>
    <property type="project" value="TreeGrafter"/>
</dbReference>
<dbReference type="PROSITE" id="PS00658">
    <property type="entry name" value="FORK_HEAD_2"/>
    <property type="match status" value="1"/>
</dbReference>
<sequence>MDVDLFFGPGYDMLSLDEMLEGDIKYSVELGLELKENSLSGPGDLATVTDRGTLDWGDIYHSSLDFPGIDTTPGMMVNPKWVIPSLEKTPIKEEPVDIKEEIKSEPEDSIIAEEEHEESNVMCQEEEDDDDEEEEEDEEEVDDDDEEEEDEDQEGDDTEDQDEEPLKPGQTIWNRMLNRPMHTYKSQRIVTADMIHPSPRITNNTKKQGISLLRINNDKLLKSAEHQLHGGSIKRTQHVAVQSRHQPHANFIKFKSVDSIIKQQQQHQQQQQLQTSRIIKSPVVSTDSIKKTILVNNVSTQSNHNNIRTIQTIKTKAPIANVNNSNCNNNNDNARSVLVKRFLNIESYPKPAYSYSCLIAMALKNSVTGSLPVSEIYNFMCEHFPYFVSAPSGWKNSVRHNLSLNKCFEKIEKGGPAGSGCRKGCLWAMNPDKISKMDDEVAKWSKKDPNAIRRAMKYPENLEKLERGDLKIGYSHRTIKLEEYGEEDERSEVDEESVRESCEEEDDEEEEEEDERQIESCGGEELDSEDEGEVPPSLRPFDQNNRLAEFSHSRHNSQSASRLTLDLSEEMYEELDLLNQVVSSEEEADLFNVSQAKRPRLQCVLSPVHRQPVRPV</sequence>
<organism evidence="9 10">
    <name type="scientific">Rhynocoris fuscipes</name>
    <dbReference type="NCBI Taxonomy" id="488301"/>
    <lineage>
        <taxon>Eukaryota</taxon>
        <taxon>Metazoa</taxon>
        <taxon>Ecdysozoa</taxon>
        <taxon>Arthropoda</taxon>
        <taxon>Hexapoda</taxon>
        <taxon>Insecta</taxon>
        <taxon>Pterygota</taxon>
        <taxon>Neoptera</taxon>
        <taxon>Paraneoptera</taxon>
        <taxon>Hemiptera</taxon>
        <taxon>Heteroptera</taxon>
        <taxon>Panheteroptera</taxon>
        <taxon>Cimicomorpha</taxon>
        <taxon>Reduviidae</taxon>
        <taxon>Harpactorinae</taxon>
        <taxon>Harpactorini</taxon>
        <taxon>Rhynocoris</taxon>
    </lineage>
</organism>
<dbReference type="InterPro" id="IPR049624">
    <property type="entry name" value="FOXN1_4"/>
</dbReference>
<dbReference type="CDD" id="cd20030">
    <property type="entry name" value="FH_FOXN1-like"/>
    <property type="match status" value="1"/>
</dbReference>
<feature type="compositionally biased region" description="Basic and acidic residues" evidence="7">
    <location>
        <begin position="92"/>
        <end position="106"/>
    </location>
</feature>
<dbReference type="PROSITE" id="PS50039">
    <property type="entry name" value="FORK_HEAD_3"/>
    <property type="match status" value="1"/>
</dbReference>
<feature type="compositionally biased region" description="Acidic residues" evidence="7">
    <location>
        <begin position="124"/>
        <end position="163"/>
    </location>
</feature>
<dbReference type="InterPro" id="IPR001766">
    <property type="entry name" value="Fork_head_dom"/>
</dbReference>
<dbReference type="AlphaFoldDB" id="A0AAW1CP31"/>
<keyword evidence="3 6" id="KW-0238">DNA-binding</keyword>
<evidence type="ECO:0000256" key="5">
    <source>
        <dbReference type="ARBA" id="ARBA00023242"/>
    </source>
</evidence>
<dbReference type="GO" id="GO:0005634">
    <property type="term" value="C:nucleus"/>
    <property type="evidence" value="ECO:0007669"/>
    <property type="project" value="UniProtKB-SubCell"/>
</dbReference>
<keyword evidence="1" id="KW-0217">Developmental protein</keyword>
<gene>
    <name evidence="9" type="ORF">O3M35_001556</name>
</gene>
<dbReference type="EMBL" id="JAPXFL010000010">
    <property type="protein sequence ID" value="KAK9500266.1"/>
    <property type="molecule type" value="Genomic_DNA"/>
</dbReference>
<comment type="caution">
    <text evidence="9">The sequence shown here is derived from an EMBL/GenBank/DDBJ whole genome shotgun (WGS) entry which is preliminary data.</text>
</comment>
<dbReference type="PRINTS" id="PR00053">
    <property type="entry name" value="FORKHEAD"/>
</dbReference>
<proteinExistence type="predicted"/>
<evidence type="ECO:0000256" key="3">
    <source>
        <dbReference type="ARBA" id="ARBA00023125"/>
    </source>
</evidence>
<dbReference type="Proteomes" id="UP001461498">
    <property type="component" value="Unassembled WGS sequence"/>
</dbReference>
<dbReference type="Gene3D" id="1.10.10.10">
    <property type="entry name" value="Winged helix-like DNA-binding domain superfamily/Winged helix DNA-binding domain"/>
    <property type="match status" value="1"/>
</dbReference>
<feature type="compositionally biased region" description="Acidic residues" evidence="7">
    <location>
        <begin position="107"/>
        <end position="117"/>
    </location>
</feature>
<evidence type="ECO:0000256" key="7">
    <source>
        <dbReference type="SAM" id="MobiDB-lite"/>
    </source>
</evidence>